<dbReference type="SMART" id="SM00316">
    <property type="entry name" value="S1"/>
    <property type="match status" value="1"/>
</dbReference>
<keyword evidence="4" id="KW-1185">Reference proteome</keyword>
<dbReference type="InterPro" id="IPR044146">
    <property type="entry name" value="S1_Tex"/>
</dbReference>
<dbReference type="RefSeq" id="WP_124327108.1">
    <property type="nucleotide sequence ID" value="NZ_BEXT01000001.1"/>
</dbReference>
<dbReference type="PROSITE" id="PS50126">
    <property type="entry name" value="S1"/>
    <property type="match status" value="1"/>
</dbReference>
<name>A0A401FRM0_9BACT</name>
<dbReference type="InterPro" id="IPR050437">
    <property type="entry name" value="Ribos_protein_bS1-like"/>
</dbReference>
<dbReference type="InterPro" id="IPR006641">
    <property type="entry name" value="YqgF/RNaseH-like_dom"/>
</dbReference>
<dbReference type="EMBL" id="BEXT01000001">
    <property type="protein sequence ID" value="GBC59608.1"/>
    <property type="molecule type" value="Genomic_DNA"/>
</dbReference>
<dbReference type="InterPro" id="IPR037027">
    <property type="entry name" value="YqgF/RNaseH-like_dom_sf"/>
</dbReference>
<dbReference type="SUPFAM" id="SSF158832">
    <property type="entry name" value="Tex N-terminal region-like"/>
    <property type="match status" value="1"/>
</dbReference>
<dbReference type="SUPFAM" id="SSF53098">
    <property type="entry name" value="Ribonuclease H-like"/>
    <property type="match status" value="1"/>
</dbReference>
<dbReference type="FunFam" id="1.10.150.310:FF:000001">
    <property type="entry name" value="RNA-binding transcriptional accessory protein"/>
    <property type="match status" value="1"/>
</dbReference>
<evidence type="ECO:0000313" key="4">
    <source>
        <dbReference type="Proteomes" id="UP000288096"/>
    </source>
</evidence>
<protein>
    <submittedName>
        <fullName evidence="3">RNA-binding transcriptional accessory protein</fullName>
    </submittedName>
</protein>
<evidence type="ECO:0000259" key="2">
    <source>
        <dbReference type="PROSITE" id="PS50126"/>
    </source>
</evidence>
<dbReference type="InterPro" id="IPR018974">
    <property type="entry name" value="Tex-like_N"/>
</dbReference>
<dbReference type="FunFam" id="1.10.10.650:FF:000001">
    <property type="entry name" value="S1 RNA-binding domain 1"/>
    <property type="match status" value="1"/>
</dbReference>
<dbReference type="SMART" id="SM00732">
    <property type="entry name" value="YqgFc"/>
    <property type="match status" value="1"/>
</dbReference>
<evidence type="ECO:0000313" key="3">
    <source>
        <dbReference type="EMBL" id="GBC59608.1"/>
    </source>
</evidence>
<dbReference type="Gene3D" id="1.10.3500.10">
    <property type="entry name" value="Tex N-terminal region-like"/>
    <property type="match status" value="1"/>
</dbReference>
<gene>
    <name evidence="3" type="ORF">DENIS_0547</name>
</gene>
<dbReference type="InterPro" id="IPR055179">
    <property type="entry name" value="Tex-like_central_region"/>
</dbReference>
<comment type="caution">
    <text evidence="3">The sequence shown here is derived from an EMBL/GenBank/DDBJ whole genome shotgun (WGS) entry which is preliminary data.</text>
</comment>
<proteinExistence type="predicted"/>
<dbReference type="Proteomes" id="UP000288096">
    <property type="component" value="Unassembled WGS sequence"/>
</dbReference>
<dbReference type="GO" id="GO:0003729">
    <property type="term" value="F:mRNA binding"/>
    <property type="evidence" value="ECO:0007669"/>
    <property type="project" value="UniProtKB-ARBA"/>
</dbReference>
<dbReference type="Gene3D" id="3.30.420.140">
    <property type="entry name" value="YqgF/RNase H-like domain"/>
    <property type="match status" value="1"/>
</dbReference>
<feature type="domain" description="S1 motif" evidence="2">
    <location>
        <begin position="636"/>
        <end position="705"/>
    </location>
</feature>
<dbReference type="GO" id="GO:0005737">
    <property type="term" value="C:cytoplasm"/>
    <property type="evidence" value="ECO:0007669"/>
    <property type="project" value="UniProtKB-ARBA"/>
</dbReference>
<dbReference type="Pfam" id="PF00575">
    <property type="entry name" value="S1"/>
    <property type="match status" value="1"/>
</dbReference>
<dbReference type="InterPro" id="IPR023323">
    <property type="entry name" value="Tex-like_dom_sf"/>
</dbReference>
<dbReference type="Gene3D" id="1.10.150.310">
    <property type="entry name" value="Tex RuvX-like domain-like"/>
    <property type="match status" value="1"/>
</dbReference>
<dbReference type="GO" id="GO:0003735">
    <property type="term" value="F:structural constituent of ribosome"/>
    <property type="evidence" value="ECO:0007669"/>
    <property type="project" value="TreeGrafter"/>
</dbReference>
<dbReference type="GO" id="GO:0006139">
    <property type="term" value="P:nucleobase-containing compound metabolic process"/>
    <property type="evidence" value="ECO:0007669"/>
    <property type="project" value="InterPro"/>
</dbReference>
<dbReference type="InterPro" id="IPR012337">
    <property type="entry name" value="RNaseH-like_sf"/>
</dbReference>
<dbReference type="PANTHER" id="PTHR10724:SF10">
    <property type="entry name" value="S1 RNA-BINDING DOMAIN-CONTAINING PROTEIN 1"/>
    <property type="match status" value="1"/>
</dbReference>
<dbReference type="CDD" id="cd05685">
    <property type="entry name" value="S1_Tex"/>
    <property type="match status" value="1"/>
</dbReference>
<dbReference type="Pfam" id="PF09371">
    <property type="entry name" value="Tex_N"/>
    <property type="match status" value="1"/>
</dbReference>
<accession>A0A401FRM0</accession>
<feature type="region of interest" description="Disordered" evidence="1">
    <location>
        <begin position="702"/>
        <end position="749"/>
    </location>
</feature>
<sequence length="749" mass="82725">MNYAHILKISREQALTENQVRSVAELLEQGATVPFIARYRKEATGSLDEVAITAVRDRLAQLDELDSRRAAILKSMEQHGHLTEALKAEVGGAETLAVLEDIYLPYRPKRRTKATIAREKGLEPLALQILEQTGADPRQAAGAFVDAEKGVASPEDALEGARHIIAERISEDPRARAELREFFSARGTFRSTVVADMEEAGAKYRDYFDWEEPIATAPSHRILAMRRGEKEDVLNLNIAPPEEEARERLRRRFLKGDGEDAVQVDLAVRDSYKRLLSRSMETEMRLMTRERADAEAIRVFAENLRELLLAPPLGARRVMGVDPGFRTGCKIVCLDRQGKLIHSNETLYLHQPEKSAELVKRLCGEFGVEAVAIGNGTASRETEAFFRGIGLPETVQIVVVSESGASVYSASAVAREEFPDLDLTVRGAVSIARRLMDPLAELVKIDPKSIGVGQYQHDVDQPALKQALDDVVVSCVNGVGVDVNRASAQLLTYVSGLGPQLAKNIVACRDENGPFISRKGLKSVRRLGPKAFEQCAGFLRIQDGDDPLDASAVHPESYHIVQQMAKDLDCTVSDLMRQDALRRQIEISAYVTDTVGLPTLRDILAELARPGRDPRQQFEAFSFAGGIEKITDLEAGMRLPGIVTNVTAFGAFVDVGVHQDGLVHISELADRFVKNPADVVRVQQKVRVRVLDVDLGRNRISLSMRSAPAEPAPDRQPSPQPRKPKKQKKKGARNQPFNNPFADLMGKIK</sequence>
<dbReference type="SUPFAM" id="SSF47781">
    <property type="entry name" value="RuvA domain 2-like"/>
    <property type="match status" value="2"/>
</dbReference>
<dbReference type="InterPro" id="IPR032639">
    <property type="entry name" value="Tex_YqgF"/>
</dbReference>
<dbReference type="InterPro" id="IPR003029">
    <property type="entry name" value="S1_domain"/>
</dbReference>
<dbReference type="InterPro" id="IPR041692">
    <property type="entry name" value="HHH_9"/>
</dbReference>
<feature type="compositionally biased region" description="Basic residues" evidence="1">
    <location>
        <begin position="722"/>
        <end position="732"/>
    </location>
</feature>
<dbReference type="Pfam" id="PF17674">
    <property type="entry name" value="HHH_9"/>
    <property type="match status" value="1"/>
</dbReference>
<reference evidence="4" key="1">
    <citation type="submission" date="2017-11" db="EMBL/GenBank/DDBJ databases">
        <authorList>
            <person name="Watanabe M."/>
            <person name="Kojima H."/>
        </authorList>
    </citation>
    <scope>NUCLEOTIDE SEQUENCE [LARGE SCALE GENOMIC DNA]</scope>
    <source>
        <strain evidence="4">Tokyo 01</strain>
    </source>
</reference>
<dbReference type="PANTHER" id="PTHR10724">
    <property type="entry name" value="30S RIBOSOMAL PROTEIN S1"/>
    <property type="match status" value="1"/>
</dbReference>
<dbReference type="GO" id="GO:0006412">
    <property type="term" value="P:translation"/>
    <property type="evidence" value="ECO:0007669"/>
    <property type="project" value="TreeGrafter"/>
</dbReference>
<dbReference type="Pfam" id="PF22706">
    <property type="entry name" value="Tex_central_region"/>
    <property type="match status" value="1"/>
</dbReference>
<dbReference type="OrthoDB" id="9804714at2"/>
<dbReference type="FunFam" id="2.40.50.140:FF:000051">
    <property type="entry name" value="RNA-binding transcriptional accessory protein"/>
    <property type="match status" value="1"/>
</dbReference>
<dbReference type="Pfam" id="PF16921">
    <property type="entry name" value="Tex_YqgF"/>
    <property type="match status" value="1"/>
</dbReference>
<dbReference type="InterPro" id="IPR023319">
    <property type="entry name" value="Tex-like_HTH_dom_sf"/>
</dbReference>
<dbReference type="SUPFAM" id="SSF50249">
    <property type="entry name" value="Nucleic acid-binding proteins"/>
    <property type="match status" value="1"/>
</dbReference>
<reference evidence="4" key="2">
    <citation type="submission" date="2019-01" db="EMBL/GenBank/DDBJ databases">
        <title>Genome sequence of Desulfonema ishimotonii strain Tokyo 01.</title>
        <authorList>
            <person name="Fukui M."/>
        </authorList>
    </citation>
    <scope>NUCLEOTIDE SEQUENCE [LARGE SCALE GENOMIC DNA]</scope>
    <source>
        <strain evidence="4">Tokyo 01</strain>
    </source>
</reference>
<dbReference type="FunFam" id="3.30.420.140:FF:000001">
    <property type="entry name" value="RNA-binding transcriptional accessory protein"/>
    <property type="match status" value="1"/>
</dbReference>
<dbReference type="Gene3D" id="1.10.10.650">
    <property type="entry name" value="RuvA domain 2-like"/>
    <property type="match status" value="1"/>
</dbReference>
<dbReference type="Gene3D" id="2.40.50.140">
    <property type="entry name" value="Nucleic acid-binding proteins"/>
    <property type="match status" value="1"/>
</dbReference>
<dbReference type="Pfam" id="PF12836">
    <property type="entry name" value="HHH_3"/>
    <property type="match status" value="1"/>
</dbReference>
<dbReference type="AlphaFoldDB" id="A0A401FRM0"/>
<dbReference type="InterPro" id="IPR010994">
    <property type="entry name" value="RuvA_2-like"/>
</dbReference>
<organism evidence="3 4">
    <name type="scientific">Desulfonema ishimotonii</name>
    <dbReference type="NCBI Taxonomy" id="45657"/>
    <lineage>
        <taxon>Bacteria</taxon>
        <taxon>Pseudomonadati</taxon>
        <taxon>Thermodesulfobacteriota</taxon>
        <taxon>Desulfobacteria</taxon>
        <taxon>Desulfobacterales</taxon>
        <taxon>Desulfococcaceae</taxon>
        <taxon>Desulfonema</taxon>
    </lineage>
</organism>
<feature type="compositionally biased region" description="Pro residues" evidence="1">
    <location>
        <begin position="710"/>
        <end position="721"/>
    </location>
</feature>
<dbReference type="InterPro" id="IPR012340">
    <property type="entry name" value="NA-bd_OB-fold"/>
</dbReference>
<evidence type="ECO:0000256" key="1">
    <source>
        <dbReference type="SAM" id="MobiDB-lite"/>
    </source>
</evidence>